<keyword evidence="6" id="KW-1185">Reference proteome</keyword>
<dbReference type="SUPFAM" id="SSF56954">
    <property type="entry name" value="Outer membrane efflux proteins (OEP)"/>
    <property type="match status" value="1"/>
</dbReference>
<dbReference type="NCBIfam" id="TIGR01845">
    <property type="entry name" value="outer_NodT"/>
    <property type="match status" value="1"/>
</dbReference>
<organism evidence="5 6">
    <name type="scientific">Candidatus Methylobacter titanis</name>
    <dbReference type="NCBI Taxonomy" id="3053457"/>
    <lineage>
        <taxon>Bacteria</taxon>
        <taxon>Pseudomonadati</taxon>
        <taxon>Pseudomonadota</taxon>
        <taxon>Gammaproteobacteria</taxon>
        <taxon>Methylococcales</taxon>
        <taxon>Methylococcaceae</taxon>
        <taxon>Methylobacter</taxon>
    </lineage>
</organism>
<comment type="similarity">
    <text evidence="1 2">Belongs to the outer membrane factor (OMF) (TC 1.B.17) family.</text>
</comment>
<comment type="caution">
    <text evidence="5">The sequence shown here is derived from an EMBL/GenBank/DDBJ whole genome shotgun (WGS) entry which is preliminary data.</text>
</comment>
<feature type="region of interest" description="Disordered" evidence="3">
    <location>
        <begin position="92"/>
        <end position="112"/>
    </location>
</feature>
<dbReference type="Proteomes" id="UP001160519">
    <property type="component" value="Unassembled WGS sequence"/>
</dbReference>
<dbReference type="InterPro" id="IPR010131">
    <property type="entry name" value="MdtP/NodT-like"/>
</dbReference>
<feature type="compositionally biased region" description="Basic and acidic residues" evidence="3">
    <location>
        <begin position="701"/>
        <end position="710"/>
    </location>
</feature>
<feature type="domain" description="SPOR" evidence="4">
    <location>
        <begin position="583"/>
        <end position="667"/>
    </location>
</feature>
<evidence type="ECO:0000256" key="2">
    <source>
        <dbReference type="RuleBase" id="RU362097"/>
    </source>
</evidence>
<keyword evidence="2" id="KW-0449">Lipoprotein</keyword>
<keyword evidence="2" id="KW-0564">Palmitate</keyword>
<dbReference type="PANTHER" id="PTHR30203">
    <property type="entry name" value="OUTER MEMBRANE CATION EFFLUX PROTEIN"/>
    <property type="match status" value="1"/>
</dbReference>
<dbReference type="EMBL" id="JAQSDF010000060">
    <property type="protein sequence ID" value="MDI1232122.1"/>
    <property type="molecule type" value="Genomic_DNA"/>
</dbReference>
<dbReference type="AlphaFoldDB" id="A0AA43Q7Q9"/>
<dbReference type="Pfam" id="PF02321">
    <property type="entry name" value="OEP"/>
    <property type="match status" value="2"/>
</dbReference>
<dbReference type="GO" id="GO:0009279">
    <property type="term" value="C:cell outer membrane"/>
    <property type="evidence" value="ECO:0007669"/>
    <property type="project" value="UniProtKB-SubCell"/>
</dbReference>
<dbReference type="Gene3D" id="2.20.200.10">
    <property type="entry name" value="Outer membrane efflux proteins (OEP)"/>
    <property type="match status" value="1"/>
</dbReference>
<accession>A0AA43Q7Q9</accession>
<dbReference type="GO" id="GO:0015562">
    <property type="term" value="F:efflux transmembrane transporter activity"/>
    <property type="evidence" value="ECO:0007669"/>
    <property type="project" value="InterPro"/>
</dbReference>
<evidence type="ECO:0000256" key="1">
    <source>
        <dbReference type="ARBA" id="ARBA00007613"/>
    </source>
</evidence>
<evidence type="ECO:0000313" key="6">
    <source>
        <dbReference type="Proteomes" id="UP001160519"/>
    </source>
</evidence>
<feature type="compositionally biased region" description="Polar residues" evidence="3">
    <location>
        <begin position="712"/>
        <end position="722"/>
    </location>
</feature>
<keyword evidence="2" id="KW-0472">Membrane</keyword>
<dbReference type="InterPro" id="IPR007730">
    <property type="entry name" value="SPOR-like_dom"/>
</dbReference>
<dbReference type="Pfam" id="PF05036">
    <property type="entry name" value="SPOR"/>
    <property type="match status" value="1"/>
</dbReference>
<evidence type="ECO:0000313" key="5">
    <source>
        <dbReference type="EMBL" id="MDI1232122.1"/>
    </source>
</evidence>
<evidence type="ECO:0000259" key="4">
    <source>
        <dbReference type="Pfam" id="PF05036"/>
    </source>
</evidence>
<dbReference type="GO" id="GO:0042834">
    <property type="term" value="F:peptidoglycan binding"/>
    <property type="evidence" value="ECO:0007669"/>
    <property type="project" value="InterPro"/>
</dbReference>
<keyword evidence="2" id="KW-1134">Transmembrane beta strand</keyword>
<proteinExistence type="inferred from homology"/>
<protein>
    <submittedName>
        <fullName evidence="5">Efflux transporter outer membrane subunit</fullName>
    </submittedName>
</protein>
<feature type="region of interest" description="Disordered" evidence="3">
    <location>
        <begin position="697"/>
        <end position="734"/>
    </location>
</feature>
<gene>
    <name evidence="5" type="ORF">PSU93_13325</name>
</gene>
<dbReference type="PANTHER" id="PTHR30203:SF33">
    <property type="entry name" value="BLR4455 PROTEIN"/>
    <property type="match status" value="1"/>
</dbReference>
<dbReference type="Gene3D" id="1.20.1600.10">
    <property type="entry name" value="Outer membrane efflux proteins (OEP)"/>
    <property type="match status" value="1"/>
</dbReference>
<name>A0AA43Q7Q9_9GAMM</name>
<reference evidence="5" key="1">
    <citation type="submission" date="2023-01" db="EMBL/GenBank/DDBJ databases">
        <title>Biogeochemical cycle of methane in antarctic sediments.</title>
        <authorList>
            <person name="Roldan D.M."/>
            <person name="Menes R.J."/>
        </authorList>
    </citation>
    <scope>NUCLEOTIDE SEQUENCE [LARGE SCALE GENOMIC DNA]</scope>
    <source>
        <strain evidence="5">K-2018 MAG008</strain>
    </source>
</reference>
<dbReference type="InterPro" id="IPR003423">
    <property type="entry name" value="OMP_efflux"/>
</dbReference>
<sequence>MPGTLRAAIAVQSGFPADLSFEQIQDRLVYLQYCARVPVLSLSKWLVRTRGIIFVSVILNILIVSGCAIKRDHYDVPVVLLSTQYQQSASFPKAGDVAPPAEDDMVPAKSPARTPTKLLTEADIDEWWHPFGSAELNSLVDQALANNTDLRIAMLRLAQSQARANQADANQYPVVTAPLEAHYDSPPNGVNSAQINSNNQAKHREYYQVGLRGTWDVDVWGEHRSMAESAEFQLWQATYKSDDVRRTLIANVVSKYIEYLYLNDRVRVARETEIVLHGMLQAVSERVKVGDATIIDLEQQRSADFQVHATIPGWDLKRKMAANALAQLLGITPSALTLSDKGLDSLTFPGALPDVPTSLLVHRPDIRAVEARLLAADADIDVARARLFPPLTLTSQASVGLLTYAQLFFAPYGLIYNAVGSLATTIFDHGRRTQDVDFARSLHEELVETYLHTIYSAVRETEDAIVSTHLNGERLAAQKVSTEAALRAWSASRESYDVGGIDFLTLIDTERTYHRMLDEYHDIRQQRFNSLVSLYSALGGGVHQGGILPGDGVRPQGTSALVATPIAEPGIDWAGSKIDTDDEFWLVELAGLHDRSGVTHAWRDLHQRFPNLMTDRIALPRLQGKVAKEQQERATWYRVFIARFSSQEEAGTFCWELNAKQVRCNLVSSKADEFNDFMEDESSGSVVQAEKDNTFKPVLADPEKLSDKTKAKSSALSTQAPNVDSKKSWGGYFY</sequence>
<keyword evidence="2" id="KW-0812">Transmembrane</keyword>
<comment type="subcellular location">
    <subcellularLocation>
        <location evidence="2">Cell outer membrane</location>
        <topology evidence="2">Lipid-anchor</topology>
    </subcellularLocation>
</comment>
<evidence type="ECO:0000256" key="3">
    <source>
        <dbReference type="SAM" id="MobiDB-lite"/>
    </source>
</evidence>